<keyword evidence="2" id="KW-1185">Reference proteome</keyword>
<name>A0ABP7UB49_9BACT</name>
<dbReference type="EMBL" id="BAABDK010000021">
    <property type="protein sequence ID" value="GAA4039485.1"/>
    <property type="molecule type" value="Genomic_DNA"/>
</dbReference>
<dbReference type="Proteomes" id="UP001501469">
    <property type="component" value="Unassembled WGS sequence"/>
</dbReference>
<organism evidence="1 2">
    <name type="scientific">Hymenobacter glaciei</name>
    <dbReference type="NCBI Taxonomy" id="877209"/>
    <lineage>
        <taxon>Bacteria</taxon>
        <taxon>Pseudomonadati</taxon>
        <taxon>Bacteroidota</taxon>
        <taxon>Cytophagia</taxon>
        <taxon>Cytophagales</taxon>
        <taxon>Hymenobacteraceae</taxon>
        <taxon>Hymenobacter</taxon>
    </lineage>
</organism>
<evidence type="ECO:0000313" key="1">
    <source>
        <dbReference type="EMBL" id="GAA4039485.1"/>
    </source>
</evidence>
<evidence type="ECO:0000313" key="2">
    <source>
        <dbReference type="Proteomes" id="UP001501469"/>
    </source>
</evidence>
<sequence length="109" mass="12558">MLKYCFETRNLLGRSNHFITTGAPYEMLGNISSSYLSQPSEVMKLMKNLEQVMAGTKEGYPWGEDDCAFSSEPNLTYIDYDFGDHTITIPTSEILQLMRDWLKYLQQQA</sequence>
<gene>
    <name evidence="1" type="ORF">GCM10022409_26450</name>
</gene>
<accession>A0ABP7UB49</accession>
<reference evidence="2" key="1">
    <citation type="journal article" date="2019" name="Int. J. Syst. Evol. Microbiol.">
        <title>The Global Catalogue of Microorganisms (GCM) 10K type strain sequencing project: providing services to taxonomists for standard genome sequencing and annotation.</title>
        <authorList>
            <consortium name="The Broad Institute Genomics Platform"/>
            <consortium name="The Broad Institute Genome Sequencing Center for Infectious Disease"/>
            <person name="Wu L."/>
            <person name="Ma J."/>
        </authorList>
    </citation>
    <scope>NUCLEOTIDE SEQUENCE [LARGE SCALE GENOMIC DNA]</scope>
    <source>
        <strain evidence="2">JCM 17225</strain>
    </source>
</reference>
<proteinExistence type="predicted"/>
<protein>
    <submittedName>
        <fullName evidence="1">Uncharacterized protein</fullName>
    </submittedName>
</protein>
<comment type="caution">
    <text evidence="1">The sequence shown here is derived from an EMBL/GenBank/DDBJ whole genome shotgun (WGS) entry which is preliminary data.</text>
</comment>
<dbReference type="RefSeq" id="WP_345055271.1">
    <property type="nucleotide sequence ID" value="NZ_BAABDK010000021.1"/>
</dbReference>